<feature type="transmembrane region" description="Helical" evidence="8">
    <location>
        <begin position="126"/>
        <end position="144"/>
    </location>
</feature>
<dbReference type="PROSITE" id="PS50850">
    <property type="entry name" value="MFS"/>
    <property type="match status" value="1"/>
</dbReference>
<dbReference type="PANTHER" id="PTHR42718:SF46">
    <property type="entry name" value="BLR6921 PROTEIN"/>
    <property type="match status" value="1"/>
</dbReference>
<dbReference type="CDD" id="cd17321">
    <property type="entry name" value="MFS_MMR_MDR_like"/>
    <property type="match status" value="1"/>
</dbReference>
<dbReference type="PANTHER" id="PTHR42718">
    <property type="entry name" value="MAJOR FACILITATOR SUPERFAMILY MULTIDRUG TRANSPORTER MFSC"/>
    <property type="match status" value="1"/>
</dbReference>
<keyword evidence="2" id="KW-0813">Transport</keyword>
<feature type="transmembrane region" description="Helical" evidence="8">
    <location>
        <begin position="269"/>
        <end position="290"/>
    </location>
</feature>
<keyword evidence="5 8" id="KW-1133">Transmembrane helix</keyword>
<feature type="transmembrane region" description="Helical" evidence="8">
    <location>
        <begin position="63"/>
        <end position="85"/>
    </location>
</feature>
<evidence type="ECO:0000256" key="8">
    <source>
        <dbReference type="SAM" id="Phobius"/>
    </source>
</evidence>
<evidence type="ECO:0000256" key="6">
    <source>
        <dbReference type="ARBA" id="ARBA00023136"/>
    </source>
</evidence>
<dbReference type="InterPro" id="IPR020846">
    <property type="entry name" value="MFS_dom"/>
</dbReference>
<evidence type="ECO:0000256" key="1">
    <source>
        <dbReference type="ARBA" id="ARBA00004651"/>
    </source>
</evidence>
<feature type="transmembrane region" description="Helical" evidence="8">
    <location>
        <begin position="297"/>
        <end position="316"/>
    </location>
</feature>
<keyword evidence="3" id="KW-1003">Cell membrane</keyword>
<dbReference type="InterPro" id="IPR036259">
    <property type="entry name" value="MFS_trans_sf"/>
</dbReference>
<evidence type="ECO:0000256" key="5">
    <source>
        <dbReference type="ARBA" id="ARBA00022989"/>
    </source>
</evidence>
<feature type="transmembrane region" description="Helical" evidence="8">
    <location>
        <begin position="392"/>
        <end position="412"/>
    </location>
</feature>
<keyword evidence="6 8" id="KW-0472">Membrane</keyword>
<evidence type="ECO:0000256" key="4">
    <source>
        <dbReference type="ARBA" id="ARBA00022692"/>
    </source>
</evidence>
<evidence type="ECO:0000256" key="2">
    <source>
        <dbReference type="ARBA" id="ARBA00022448"/>
    </source>
</evidence>
<feature type="region of interest" description="Disordered" evidence="7">
    <location>
        <begin position="1"/>
        <end position="20"/>
    </location>
</feature>
<feature type="transmembrane region" description="Helical" evidence="8">
    <location>
        <begin position="322"/>
        <end position="346"/>
    </location>
</feature>
<evidence type="ECO:0000313" key="10">
    <source>
        <dbReference type="EMBL" id="GAA4430055.1"/>
    </source>
</evidence>
<comment type="subcellular location">
    <subcellularLocation>
        <location evidence="1">Cell membrane</location>
        <topology evidence="1">Multi-pass membrane protein</topology>
    </subcellularLocation>
</comment>
<name>A0ABP8LHW1_9MICO</name>
<evidence type="ECO:0000259" key="9">
    <source>
        <dbReference type="PROSITE" id="PS50850"/>
    </source>
</evidence>
<keyword evidence="11" id="KW-1185">Reference proteome</keyword>
<feature type="transmembrane region" description="Helical" evidence="8">
    <location>
        <begin position="180"/>
        <end position="202"/>
    </location>
</feature>
<dbReference type="Gene3D" id="1.20.1250.20">
    <property type="entry name" value="MFS general substrate transporter like domains"/>
    <property type="match status" value="1"/>
</dbReference>
<reference evidence="11" key="1">
    <citation type="journal article" date="2019" name="Int. J. Syst. Evol. Microbiol.">
        <title>The Global Catalogue of Microorganisms (GCM) 10K type strain sequencing project: providing services to taxonomists for standard genome sequencing and annotation.</title>
        <authorList>
            <consortium name="The Broad Institute Genomics Platform"/>
            <consortium name="The Broad Institute Genome Sequencing Center for Infectious Disease"/>
            <person name="Wu L."/>
            <person name="Ma J."/>
        </authorList>
    </citation>
    <scope>NUCLEOTIDE SEQUENCE [LARGE SCALE GENOMIC DNA]</scope>
    <source>
        <strain evidence="11">JCM 17810</strain>
    </source>
</reference>
<evidence type="ECO:0000256" key="3">
    <source>
        <dbReference type="ARBA" id="ARBA00022475"/>
    </source>
</evidence>
<comment type="caution">
    <text evidence="10">The sequence shown here is derived from an EMBL/GenBank/DDBJ whole genome shotgun (WGS) entry which is preliminary data.</text>
</comment>
<gene>
    <name evidence="10" type="ORF">GCM10023169_33000</name>
</gene>
<dbReference type="Pfam" id="PF07690">
    <property type="entry name" value="MFS_1"/>
    <property type="match status" value="1"/>
</dbReference>
<organism evidence="10 11">
    <name type="scientific">Georgenia halophila</name>
    <dbReference type="NCBI Taxonomy" id="620889"/>
    <lineage>
        <taxon>Bacteria</taxon>
        <taxon>Bacillati</taxon>
        <taxon>Actinomycetota</taxon>
        <taxon>Actinomycetes</taxon>
        <taxon>Micrococcales</taxon>
        <taxon>Bogoriellaceae</taxon>
        <taxon>Georgenia</taxon>
    </lineage>
</organism>
<accession>A0ABP8LHW1</accession>
<protein>
    <recommendedName>
        <fullName evidence="9">Major facilitator superfamily (MFS) profile domain-containing protein</fullName>
    </recommendedName>
</protein>
<proteinExistence type="predicted"/>
<dbReference type="EMBL" id="BAABGN010000013">
    <property type="protein sequence ID" value="GAA4430055.1"/>
    <property type="molecule type" value="Genomic_DNA"/>
</dbReference>
<feature type="transmembrane region" description="Helical" evidence="8">
    <location>
        <begin position="27"/>
        <end position="51"/>
    </location>
</feature>
<dbReference type="Proteomes" id="UP001500622">
    <property type="component" value="Unassembled WGS sequence"/>
</dbReference>
<feature type="domain" description="Major facilitator superfamily (MFS) profile" evidence="9">
    <location>
        <begin position="29"/>
        <end position="415"/>
    </location>
</feature>
<feature type="transmembrane region" description="Helical" evidence="8">
    <location>
        <begin position="153"/>
        <end position="174"/>
    </location>
</feature>
<feature type="transmembrane region" description="Helical" evidence="8">
    <location>
        <begin position="232"/>
        <end position="257"/>
    </location>
</feature>
<keyword evidence="4 8" id="KW-0812">Transmembrane</keyword>
<sequence>MTQSTHGLATAANHPPPRPQPAGARRWWALALICAAQFMLILDVTVVNVALPTIDAELGLGAQLGWVIAAYSLPFGALLIVGGIITDRIGLRTSFLIGLAVFTLASLGASAASAAGVLIAARVAQALGAALLSPAALSMVISLFEGAARHRALAVWAGIGGAGAAIGAVVGGVLTQLGGWRWAFLVNVPVGLLIGVLVLLVIRTAMLVRSEHGGAPAHPVVSTLRLLGTRSVAGGAITMLLASMFLIGSFFVLTIALQDGAGVDPLGAGLAFLPAAVAVVLGAQLAAHLLGRMTARAVGAIAFGTVVAGFAIAWLLPDSLPALIIGVGVAALGIGPALVTATATATTGVSHGESGAASGVVNTMHEIGGGLGVLMASMPMLVALSAAGDTAVFGYAAAGAVLAGVIVALALPHGRIHASGGMHH</sequence>
<evidence type="ECO:0000313" key="11">
    <source>
        <dbReference type="Proteomes" id="UP001500622"/>
    </source>
</evidence>
<evidence type="ECO:0000256" key="7">
    <source>
        <dbReference type="SAM" id="MobiDB-lite"/>
    </source>
</evidence>
<dbReference type="InterPro" id="IPR011701">
    <property type="entry name" value="MFS"/>
</dbReference>
<dbReference type="RefSeq" id="WP_345217521.1">
    <property type="nucleotide sequence ID" value="NZ_BAABGN010000013.1"/>
</dbReference>
<feature type="transmembrane region" description="Helical" evidence="8">
    <location>
        <begin position="97"/>
        <end position="120"/>
    </location>
</feature>
<dbReference type="SUPFAM" id="SSF103473">
    <property type="entry name" value="MFS general substrate transporter"/>
    <property type="match status" value="1"/>
</dbReference>